<keyword evidence="1" id="KW-0472">Membrane</keyword>
<reference evidence="2 3" key="1">
    <citation type="journal article" date="2018" name="Biotechnol. Biofuels">
        <title>Integrative visual omics of the white-rot fungus Polyporus brumalis exposes the biotechnological potential of its oxidative enzymes for delignifying raw plant biomass.</title>
        <authorList>
            <person name="Miyauchi S."/>
            <person name="Rancon A."/>
            <person name="Drula E."/>
            <person name="Hage H."/>
            <person name="Chaduli D."/>
            <person name="Favel A."/>
            <person name="Grisel S."/>
            <person name="Henrissat B."/>
            <person name="Herpoel-Gimbert I."/>
            <person name="Ruiz-Duenas F.J."/>
            <person name="Chevret D."/>
            <person name="Hainaut M."/>
            <person name="Lin J."/>
            <person name="Wang M."/>
            <person name="Pangilinan J."/>
            <person name="Lipzen A."/>
            <person name="Lesage-Meessen L."/>
            <person name="Navarro D."/>
            <person name="Riley R."/>
            <person name="Grigoriev I.V."/>
            <person name="Zhou S."/>
            <person name="Raouche S."/>
            <person name="Rosso M.N."/>
        </authorList>
    </citation>
    <scope>NUCLEOTIDE SEQUENCE [LARGE SCALE GENOMIC DNA]</scope>
    <source>
        <strain evidence="2 3">BRFM 1820</strain>
    </source>
</reference>
<feature type="transmembrane region" description="Helical" evidence="1">
    <location>
        <begin position="125"/>
        <end position="149"/>
    </location>
</feature>
<accession>A0A371CKG0</accession>
<keyword evidence="1" id="KW-1133">Transmembrane helix</keyword>
<feature type="transmembrane region" description="Helical" evidence="1">
    <location>
        <begin position="12"/>
        <end position="32"/>
    </location>
</feature>
<protein>
    <submittedName>
        <fullName evidence="2">Uncharacterized protein</fullName>
    </submittedName>
</protein>
<evidence type="ECO:0000313" key="2">
    <source>
        <dbReference type="EMBL" id="RDX40759.1"/>
    </source>
</evidence>
<evidence type="ECO:0000256" key="1">
    <source>
        <dbReference type="SAM" id="Phobius"/>
    </source>
</evidence>
<keyword evidence="1" id="KW-0812">Transmembrane</keyword>
<dbReference type="EMBL" id="KZ857538">
    <property type="protein sequence ID" value="RDX40759.1"/>
    <property type="molecule type" value="Genomic_DNA"/>
</dbReference>
<feature type="transmembrane region" description="Helical" evidence="1">
    <location>
        <begin position="242"/>
        <end position="264"/>
    </location>
</feature>
<dbReference type="AlphaFoldDB" id="A0A371CKG0"/>
<feature type="transmembrane region" description="Helical" evidence="1">
    <location>
        <begin position="44"/>
        <end position="67"/>
    </location>
</feature>
<organism evidence="2 3">
    <name type="scientific">Lentinus brumalis</name>
    <dbReference type="NCBI Taxonomy" id="2498619"/>
    <lineage>
        <taxon>Eukaryota</taxon>
        <taxon>Fungi</taxon>
        <taxon>Dikarya</taxon>
        <taxon>Basidiomycota</taxon>
        <taxon>Agaricomycotina</taxon>
        <taxon>Agaricomycetes</taxon>
        <taxon>Polyporales</taxon>
        <taxon>Polyporaceae</taxon>
        <taxon>Lentinus</taxon>
    </lineage>
</organism>
<dbReference type="OrthoDB" id="2753342at2759"/>
<feature type="transmembrane region" description="Helical" evidence="1">
    <location>
        <begin position="211"/>
        <end position="236"/>
    </location>
</feature>
<gene>
    <name evidence="2" type="ORF">OH76DRAFT_1423508</name>
</gene>
<name>A0A371CKG0_9APHY</name>
<sequence>MGDISVENAELIGLWFQLIATGAYLTYFPQCIEMFSKRNAKRSSVWLQIACYFIFLSTIADQVLALVRTYQAFAVHGGQRPDPTAYYADPANPLAAAKNSFNIVLTLISDVIIVYRTFVLWSYNVYVILLPTAAILGNTALGVLVIVALLQVESGDHLIRSDVSIRIRYYFVLTFIVNIYCAGLICWKIWRVNSRVSRNTSTREATNGGSYTNHVLEVIIQSAGFYCAHLLLLIITDAMGTNAFFIFLDPVPPVAAIVFSMLIVRARHPNSSSSGNTIGSLSSPTSPARLWGHRSSLTGRPNVSIGVTIDLERVVHTETGSVHRFGDHPDPYGSQDRMSALMTTKQIGAAV</sequence>
<feature type="transmembrane region" description="Helical" evidence="1">
    <location>
        <begin position="169"/>
        <end position="190"/>
    </location>
</feature>
<evidence type="ECO:0000313" key="3">
    <source>
        <dbReference type="Proteomes" id="UP000256964"/>
    </source>
</evidence>
<keyword evidence="3" id="KW-1185">Reference proteome</keyword>
<dbReference type="Proteomes" id="UP000256964">
    <property type="component" value="Unassembled WGS sequence"/>
</dbReference>
<feature type="transmembrane region" description="Helical" evidence="1">
    <location>
        <begin position="100"/>
        <end position="118"/>
    </location>
</feature>
<proteinExistence type="predicted"/>
<dbReference type="STRING" id="139420.A0A371CKG0"/>